<dbReference type="InterPro" id="IPR041591">
    <property type="entry name" value="OCRE"/>
</dbReference>
<dbReference type="GO" id="GO:0005634">
    <property type="term" value="C:nucleus"/>
    <property type="evidence" value="ECO:0007669"/>
    <property type="project" value="UniProtKB-SubCell"/>
</dbReference>
<name>A0A6N2LZJ3_SALVM</name>
<accession>A0A6N2LZJ3</accession>
<sequence length="375" mass="41205">MAGDTEPDYQETRRDDLFDWDETTQLYFHASSGFYHDPSAGWFYSSRDGLYYKFENGNYVLLECSDKVAILLCSVGCFQCQGCCFLDDYFSYIGYDILVSGYTECSSIQEPEIRLHHQSVNNDNCKPEEGDPITEGHCGLADPDASRDEENWRAQYGQVVHSREEPMPDFHAVDLWGWEVVKGSRKVGKGQVYKLHNPSTSYLASMSTYDSSNPTKGWNFPELSITMEDSRLIKSSGKGESGSADGDADSKCMTVLPNQLSASKMQASQTYRDRAAERRNLHGGFGVGPGQKSSLFGDDGGSSSQVSTSTEEAAAEALSMSFGVGSYARKILENMGWKEGEALGNTTKGLVEPIKAVGNMGNAGLGWPQGRIKLP</sequence>
<evidence type="ECO:0000256" key="4">
    <source>
        <dbReference type="SAM" id="MobiDB-lite"/>
    </source>
</evidence>
<evidence type="ECO:0000313" key="6">
    <source>
        <dbReference type="EMBL" id="VFU46652.1"/>
    </source>
</evidence>
<evidence type="ECO:0000256" key="2">
    <source>
        <dbReference type="ARBA" id="ARBA00022884"/>
    </source>
</evidence>
<dbReference type="CDD" id="cd16074">
    <property type="entry name" value="OCRE"/>
    <property type="match status" value="1"/>
</dbReference>
<dbReference type="AlphaFoldDB" id="A0A6N2LZJ3"/>
<dbReference type="EMBL" id="CAADRP010001650">
    <property type="protein sequence ID" value="VFU46652.1"/>
    <property type="molecule type" value="Genomic_DNA"/>
</dbReference>
<dbReference type="Pfam" id="PF01585">
    <property type="entry name" value="G-patch"/>
    <property type="match status" value="1"/>
</dbReference>
<organism evidence="6">
    <name type="scientific">Salix viminalis</name>
    <name type="common">Common osier</name>
    <name type="synonym">Basket willow</name>
    <dbReference type="NCBI Taxonomy" id="40686"/>
    <lineage>
        <taxon>Eukaryota</taxon>
        <taxon>Viridiplantae</taxon>
        <taxon>Streptophyta</taxon>
        <taxon>Embryophyta</taxon>
        <taxon>Tracheophyta</taxon>
        <taxon>Spermatophyta</taxon>
        <taxon>Magnoliopsida</taxon>
        <taxon>eudicotyledons</taxon>
        <taxon>Gunneridae</taxon>
        <taxon>Pentapetalae</taxon>
        <taxon>rosids</taxon>
        <taxon>fabids</taxon>
        <taxon>Malpighiales</taxon>
        <taxon>Salicaceae</taxon>
        <taxon>Saliceae</taxon>
        <taxon>Salix</taxon>
    </lineage>
</organism>
<keyword evidence="2" id="KW-0694">RNA-binding</keyword>
<evidence type="ECO:0000256" key="3">
    <source>
        <dbReference type="ARBA" id="ARBA00023242"/>
    </source>
</evidence>
<reference evidence="6" key="1">
    <citation type="submission" date="2019-03" db="EMBL/GenBank/DDBJ databases">
        <authorList>
            <person name="Mank J."/>
            <person name="Almeida P."/>
        </authorList>
    </citation>
    <scope>NUCLEOTIDE SEQUENCE</scope>
    <source>
        <strain evidence="6">78183</strain>
    </source>
</reference>
<dbReference type="GO" id="GO:0003723">
    <property type="term" value="F:RNA binding"/>
    <property type="evidence" value="ECO:0007669"/>
    <property type="project" value="UniProtKB-KW"/>
</dbReference>
<evidence type="ECO:0000259" key="5">
    <source>
        <dbReference type="PROSITE" id="PS50174"/>
    </source>
</evidence>
<gene>
    <name evidence="6" type="ORF">SVIM_LOCUS296784</name>
</gene>
<comment type="subcellular location">
    <subcellularLocation>
        <location evidence="1">Nucleus</location>
    </subcellularLocation>
</comment>
<dbReference type="GO" id="GO:0000398">
    <property type="term" value="P:mRNA splicing, via spliceosome"/>
    <property type="evidence" value="ECO:0007669"/>
    <property type="project" value="TreeGrafter"/>
</dbReference>
<dbReference type="InterPro" id="IPR000467">
    <property type="entry name" value="G_patch_dom"/>
</dbReference>
<dbReference type="Pfam" id="PF17780">
    <property type="entry name" value="OCRE"/>
    <property type="match status" value="1"/>
</dbReference>
<dbReference type="PROSITE" id="PS50174">
    <property type="entry name" value="G_PATCH"/>
    <property type="match status" value="1"/>
</dbReference>
<feature type="domain" description="G-patch" evidence="5">
    <location>
        <begin position="324"/>
        <end position="370"/>
    </location>
</feature>
<proteinExistence type="predicted"/>
<dbReference type="PANTHER" id="PTHR13948">
    <property type="entry name" value="RNA-BINDING PROTEIN"/>
    <property type="match status" value="1"/>
</dbReference>
<evidence type="ECO:0000256" key="1">
    <source>
        <dbReference type="ARBA" id="ARBA00004123"/>
    </source>
</evidence>
<protein>
    <recommendedName>
        <fullName evidence="5">G-patch domain-containing protein</fullName>
    </recommendedName>
</protein>
<keyword evidence="3" id="KW-0539">Nucleus</keyword>
<dbReference type="SMART" id="SM00443">
    <property type="entry name" value="G_patch"/>
    <property type="match status" value="1"/>
</dbReference>
<feature type="region of interest" description="Disordered" evidence="4">
    <location>
        <begin position="280"/>
        <end position="306"/>
    </location>
</feature>
<dbReference type="PANTHER" id="PTHR13948:SF38">
    <property type="entry name" value="D111_G-PATCH DOMAIN-CONTAINING PROTEIN"/>
    <property type="match status" value="1"/>
</dbReference>